<evidence type="ECO:0000313" key="3">
    <source>
        <dbReference type="Proteomes" id="UP000501991"/>
    </source>
</evidence>
<protein>
    <submittedName>
        <fullName evidence="2">Uncharacterized protein</fullName>
    </submittedName>
</protein>
<evidence type="ECO:0000313" key="2">
    <source>
        <dbReference type="EMBL" id="QID18923.1"/>
    </source>
</evidence>
<dbReference type="RefSeq" id="WP_173767049.1">
    <property type="nucleotide sequence ID" value="NZ_CP048836.1"/>
</dbReference>
<sequence length="119" mass="12600">MRRTILAVLIGASVLGAGPLQAAGPLLSPAGIAYMKAEEHRIDRQFATRAAQLGGVPVSVVLDGMPRGPRITDTGQRIIQVIERHTGGALSRDVRAGIQAADDERKAALARAREEAARR</sequence>
<feature type="signal peptide" evidence="1">
    <location>
        <begin position="1"/>
        <end position="22"/>
    </location>
</feature>
<dbReference type="EMBL" id="CP048836">
    <property type="protein sequence ID" value="QID18923.1"/>
    <property type="molecule type" value="Genomic_DNA"/>
</dbReference>
<organism evidence="2 3">
    <name type="scientific">Nitrogeniibacter mangrovi</name>
    <dbReference type="NCBI Taxonomy" id="2016596"/>
    <lineage>
        <taxon>Bacteria</taxon>
        <taxon>Pseudomonadati</taxon>
        <taxon>Pseudomonadota</taxon>
        <taxon>Betaproteobacteria</taxon>
        <taxon>Rhodocyclales</taxon>
        <taxon>Zoogloeaceae</taxon>
        <taxon>Nitrogeniibacter</taxon>
    </lineage>
</organism>
<proteinExistence type="predicted"/>
<keyword evidence="1" id="KW-0732">Signal</keyword>
<accession>A0A6C1B658</accession>
<keyword evidence="3" id="KW-1185">Reference proteome</keyword>
<feature type="chain" id="PRO_5025527371" evidence="1">
    <location>
        <begin position="23"/>
        <end position="119"/>
    </location>
</feature>
<dbReference type="Proteomes" id="UP000501991">
    <property type="component" value="Chromosome"/>
</dbReference>
<gene>
    <name evidence="2" type="ORF">G3580_15620</name>
</gene>
<evidence type="ECO:0000256" key="1">
    <source>
        <dbReference type="SAM" id="SignalP"/>
    </source>
</evidence>
<name>A0A6C1B658_9RHOO</name>
<dbReference type="KEGG" id="azq:G3580_15620"/>
<dbReference type="AlphaFoldDB" id="A0A6C1B658"/>
<reference evidence="2 3" key="1">
    <citation type="submission" date="2020-02" db="EMBL/GenBank/DDBJ databases">
        <title>Nitrogenibacter mangrovi gen. nov., sp. nov. isolated from mangrove sediment, a denitrifying betaproteobacterium.</title>
        <authorList>
            <person name="Liao H."/>
            <person name="Tian Y."/>
        </authorList>
    </citation>
    <scope>NUCLEOTIDE SEQUENCE [LARGE SCALE GENOMIC DNA]</scope>
    <source>
        <strain evidence="2 3">M9-3-2</strain>
    </source>
</reference>